<dbReference type="EMBL" id="LDAU01000045">
    <property type="protein sequence ID" value="KRX09618.1"/>
    <property type="molecule type" value="Genomic_DNA"/>
</dbReference>
<sequence>MGESYLRIQETHQSSLHFLKCFEILEQKQYKGYIKKDIQTILRKILYLVKQSNQTNRVNHDLSKFFEHYKQIEHKIDQYFCENYLIEKIPFNISNVIMEIKKQAQQTQNTQTITEMSQNSNEEQFQDFLENYDSEIIEDLKKPNLTKQNENHEDASEYIEKVKEIYEKNKDINIFSPFIIYFFLGLNYFFDYDYEKSKVYLEQAVEFLQQDSKIRINKKGLCYVYQAVANVYKELKINDQLKDLKSIFDWQNLVSKDSLDWDEDTCFDKIIKEPISAYLRLYVIDFEQGDYDCCIDYVQKIFQFDQKLQQSIALNFLKGEAYLMDQMYNEAIDSYEIVIEILSSNCGENGEILVGNQDYLGRLFKGIVACCPLVQKNNQNAQILNQQQQKYVQDAKNMQIIQEQGRQNYKIVEKQGQIPLKQQTNQQIRFKENLTNSQFQSPKMNQENQNNLSFVSNVNSIQTVQSNYFGVPLFLSPIKSPNQLRQQSLSVFSPKNMNQNQNKEQKKPYQNQNNSFNQTLTQRESIIENVNQSDIQGYNLNNTYNIDQQKQKLLQRNNSIQYTNRNQQILEQQNQSCILDSDMMQNLPKTYEEYLMQNNIDTKKLNFGASQARQSGRRILSYHEFEVQKQNLEKQKRSIIQQTQELEQQKQREQLINKQSIYSSFYMNQEQNQENIKSGFGSIISSQKKEKNMESQSQQQELNSNQNENQFQQNEFNRESIQQIHDFKKKQQTKLQEKLEQLSLELGQRREQNQKVIYQSQSLKNDLENEEKIQKQQKIIGEQDFLKQLYDQNLDEINQLKIMNNELKKEQFNLSKEIKQLSRMKKNYDFNICQNQDQVSNQTNNQFSIFFNDSMVLSPKNIMQMGQISQKNENPSEQTYCQENKENIPSFSKNYRQRANLLNLNKESDDQDNSFKENTDQEFYLNKQISNKNELSNKQQDQQNDNLYNNTKNYIDNMEEEMEMIIRVQEAEKLKKEIKDKQYQIFQKYLSQNNIDIDQISDKQREQIMKQVYLQSKYDIKNFSNLSDIKEEEENHFLEQSYEASKFIVAAEDNKNSYNYQNDQ</sequence>
<feature type="coiled-coil region" evidence="1">
    <location>
        <begin position="622"/>
        <end position="652"/>
    </location>
</feature>
<organism evidence="3 4">
    <name type="scientific">Pseudocohnilembus persalinus</name>
    <name type="common">Ciliate</name>
    <dbReference type="NCBI Taxonomy" id="266149"/>
    <lineage>
        <taxon>Eukaryota</taxon>
        <taxon>Sar</taxon>
        <taxon>Alveolata</taxon>
        <taxon>Ciliophora</taxon>
        <taxon>Intramacronucleata</taxon>
        <taxon>Oligohymenophorea</taxon>
        <taxon>Scuticociliatia</taxon>
        <taxon>Philasterida</taxon>
        <taxon>Pseudocohnilembidae</taxon>
        <taxon>Pseudocohnilembus</taxon>
    </lineage>
</organism>
<reference evidence="3 4" key="1">
    <citation type="journal article" date="2015" name="Sci. Rep.">
        <title>Genome of the facultative scuticociliatosis pathogen Pseudocohnilembus persalinus provides insight into its virulence through horizontal gene transfer.</title>
        <authorList>
            <person name="Xiong J."/>
            <person name="Wang G."/>
            <person name="Cheng J."/>
            <person name="Tian M."/>
            <person name="Pan X."/>
            <person name="Warren A."/>
            <person name="Jiang C."/>
            <person name="Yuan D."/>
            <person name="Miao W."/>
        </authorList>
    </citation>
    <scope>NUCLEOTIDE SEQUENCE [LARGE SCALE GENOMIC DNA]</scope>
    <source>
        <strain evidence="3">36N120E</strain>
    </source>
</reference>
<dbReference type="Gene3D" id="1.25.40.10">
    <property type="entry name" value="Tetratricopeptide repeat domain"/>
    <property type="match status" value="1"/>
</dbReference>
<dbReference type="AlphaFoldDB" id="A0A0V0R546"/>
<proteinExistence type="predicted"/>
<dbReference type="InParanoid" id="A0A0V0R546"/>
<evidence type="ECO:0000313" key="4">
    <source>
        <dbReference type="Proteomes" id="UP000054937"/>
    </source>
</evidence>
<accession>A0A0V0R546</accession>
<evidence type="ECO:0000256" key="1">
    <source>
        <dbReference type="SAM" id="Coils"/>
    </source>
</evidence>
<dbReference type="SMART" id="SM00028">
    <property type="entry name" value="TPR"/>
    <property type="match status" value="3"/>
</dbReference>
<keyword evidence="1" id="KW-0175">Coiled coil</keyword>
<keyword evidence="4" id="KW-1185">Reference proteome</keyword>
<protein>
    <submittedName>
        <fullName evidence="3">Uncharacterized protein</fullName>
    </submittedName>
</protein>
<dbReference type="InterPro" id="IPR019734">
    <property type="entry name" value="TPR_rpt"/>
</dbReference>
<evidence type="ECO:0000313" key="3">
    <source>
        <dbReference type="EMBL" id="KRX09618.1"/>
    </source>
</evidence>
<evidence type="ECO:0000256" key="2">
    <source>
        <dbReference type="SAM" id="MobiDB-lite"/>
    </source>
</evidence>
<gene>
    <name evidence="3" type="ORF">PPERSA_09288</name>
</gene>
<comment type="caution">
    <text evidence="3">The sequence shown here is derived from an EMBL/GenBank/DDBJ whole genome shotgun (WGS) entry which is preliminary data.</text>
</comment>
<name>A0A0V0R546_PSEPJ</name>
<feature type="region of interest" description="Disordered" evidence="2">
    <location>
        <begin position="686"/>
        <end position="709"/>
    </location>
</feature>
<dbReference type="InterPro" id="IPR011990">
    <property type="entry name" value="TPR-like_helical_dom_sf"/>
</dbReference>
<feature type="compositionally biased region" description="Low complexity" evidence="2">
    <location>
        <begin position="694"/>
        <end position="709"/>
    </location>
</feature>
<feature type="coiled-coil region" evidence="1">
    <location>
        <begin position="790"/>
        <end position="824"/>
    </location>
</feature>
<dbReference type="Proteomes" id="UP000054937">
    <property type="component" value="Unassembled WGS sequence"/>
</dbReference>
<dbReference type="SUPFAM" id="SSF48452">
    <property type="entry name" value="TPR-like"/>
    <property type="match status" value="1"/>
</dbReference>